<evidence type="ECO:0000256" key="11">
    <source>
        <dbReference type="SAM" id="MobiDB-lite"/>
    </source>
</evidence>
<evidence type="ECO:0000256" key="7">
    <source>
        <dbReference type="ARBA" id="ARBA00023125"/>
    </source>
</evidence>
<name>A0ABR3FFE0_9AGAR</name>
<keyword evidence="7" id="KW-0238">DNA-binding</keyword>
<evidence type="ECO:0000256" key="9">
    <source>
        <dbReference type="PROSITE-ProRule" id="PRU00042"/>
    </source>
</evidence>
<feature type="coiled-coil region" evidence="10">
    <location>
        <begin position="276"/>
        <end position="303"/>
    </location>
</feature>
<feature type="region of interest" description="Disordered" evidence="11">
    <location>
        <begin position="157"/>
        <end position="203"/>
    </location>
</feature>
<keyword evidence="10" id="KW-0175">Coiled coil</keyword>
<evidence type="ECO:0000256" key="1">
    <source>
        <dbReference type="ARBA" id="ARBA00004123"/>
    </source>
</evidence>
<keyword evidence="5 9" id="KW-0863">Zinc-finger</keyword>
<dbReference type="PROSITE" id="PS00028">
    <property type="entry name" value="ZINC_FINGER_C2H2_1"/>
    <property type="match status" value="2"/>
</dbReference>
<feature type="region of interest" description="Disordered" evidence="11">
    <location>
        <begin position="308"/>
        <end position="344"/>
    </location>
</feature>
<evidence type="ECO:0000256" key="6">
    <source>
        <dbReference type="ARBA" id="ARBA00022833"/>
    </source>
</evidence>
<evidence type="ECO:0000256" key="2">
    <source>
        <dbReference type="ARBA" id="ARBA00010831"/>
    </source>
</evidence>
<sequence>MPSDYSQASSPHERRSVSPSEASHLGEVQSMNTVSNGISNPESSRADSPPLLGTGGQQDELIDSEDTVTCLWDNCGIVFMHLPTLIDHIHNDHIGVHKSNYTCEWATCHRRGLSQTSRFALISHIRSHTGEKPFICPLPECDKSFTRSDALAKHMRLQHNIEPPAPGRGGSRKRKRDEAGSANAHGMTPPPPVIPPTVEDGDESDVDYENFVRAMEEDGVLHQSADDEGAEPIPPALMAMYDPATKTILGRSKEMVMYILMKAKLRYAVEQQGYLLEELRASRSDLRREQQDKERLVDTLLRRSFGPEADPFVHSLQPPPGMLPSPGFNPAEFAPPIPMNGSAH</sequence>
<dbReference type="PANTHER" id="PTHR45718:SF8">
    <property type="entry name" value="GLIS FAMILY ZINC FINGER 2"/>
    <property type="match status" value="1"/>
</dbReference>
<comment type="subcellular location">
    <subcellularLocation>
        <location evidence="1">Nucleus</location>
    </subcellularLocation>
</comment>
<evidence type="ECO:0000256" key="4">
    <source>
        <dbReference type="ARBA" id="ARBA00022737"/>
    </source>
</evidence>
<dbReference type="PROSITE" id="PS50157">
    <property type="entry name" value="ZINC_FINGER_C2H2_2"/>
    <property type="match status" value="2"/>
</dbReference>
<dbReference type="PANTHER" id="PTHR45718">
    <property type="entry name" value="TRANSCRIPTIONAL ACTIVATOR CUBITUS INTERRUPTUS"/>
    <property type="match status" value="1"/>
</dbReference>
<keyword evidence="4" id="KW-0677">Repeat</keyword>
<gene>
    <name evidence="13" type="ORF">V5O48_007962</name>
</gene>
<evidence type="ECO:0000313" key="14">
    <source>
        <dbReference type="Proteomes" id="UP001465976"/>
    </source>
</evidence>
<evidence type="ECO:0000256" key="3">
    <source>
        <dbReference type="ARBA" id="ARBA00022723"/>
    </source>
</evidence>
<reference evidence="13 14" key="1">
    <citation type="submission" date="2024-02" db="EMBL/GenBank/DDBJ databases">
        <title>A draft genome for the cacao thread blight pathogen Marasmius crinis-equi.</title>
        <authorList>
            <person name="Cohen S.P."/>
            <person name="Baruah I.K."/>
            <person name="Amoako-Attah I."/>
            <person name="Bukari Y."/>
            <person name="Meinhardt L.W."/>
            <person name="Bailey B.A."/>
        </authorList>
    </citation>
    <scope>NUCLEOTIDE SEQUENCE [LARGE SCALE GENOMIC DNA]</scope>
    <source>
        <strain evidence="13 14">GH-76</strain>
    </source>
</reference>
<dbReference type="InterPro" id="IPR036236">
    <property type="entry name" value="Znf_C2H2_sf"/>
</dbReference>
<dbReference type="Proteomes" id="UP001465976">
    <property type="component" value="Unassembled WGS sequence"/>
</dbReference>
<dbReference type="InterPro" id="IPR013087">
    <property type="entry name" value="Znf_C2H2_type"/>
</dbReference>
<dbReference type="Pfam" id="PF23561">
    <property type="entry name" value="zf-C2H2_15"/>
    <property type="match status" value="1"/>
</dbReference>
<feature type="compositionally biased region" description="Polar residues" evidence="11">
    <location>
        <begin position="29"/>
        <end position="43"/>
    </location>
</feature>
<dbReference type="EMBL" id="JBAHYK010000441">
    <property type="protein sequence ID" value="KAL0573993.1"/>
    <property type="molecule type" value="Genomic_DNA"/>
</dbReference>
<comment type="similarity">
    <text evidence="2">Belongs to the GLI C2H2-type zinc-finger protein family.</text>
</comment>
<proteinExistence type="inferred from homology"/>
<evidence type="ECO:0000256" key="10">
    <source>
        <dbReference type="SAM" id="Coils"/>
    </source>
</evidence>
<keyword evidence="14" id="KW-1185">Reference proteome</keyword>
<dbReference type="InterPro" id="IPR056436">
    <property type="entry name" value="Znf-C2H2_ZIC1-5/GLI1-3-like"/>
</dbReference>
<feature type="domain" description="C2H2-type" evidence="12">
    <location>
        <begin position="101"/>
        <end position="133"/>
    </location>
</feature>
<feature type="domain" description="C2H2-type" evidence="12">
    <location>
        <begin position="134"/>
        <end position="164"/>
    </location>
</feature>
<keyword evidence="8" id="KW-0539">Nucleus</keyword>
<accession>A0ABR3FFE0</accession>
<dbReference type="Gene3D" id="3.30.160.60">
    <property type="entry name" value="Classic Zinc Finger"/>
    <property type="match status" value="3"/>
</dbReference>
<feature type="compositionally biased region" description="Polar residues" evidence="11">
    <location>
        <begin position="1"/>
        <end position="10"/>
    </location>
</feature>
<evidence type="ECO:0000256" key="8">
    <source>
        <dbReference type="ARBA" id="ARBA00023242"/>
    </source>
</evidence>
<evidence type="ECO:0000256" key="5">
    <source>
        <dbReference type="ARBA" id="ARBA00022771"/>
    </source>
</evidence>
<feature type="region of interest" description="Disordered" evidence="11">
    <location>
        <begin position="1"/>
        <end position="58"/>
    </location>
</feature>
<dbReference type="SMART" id="SM00355">
    <property type="entry name" value="ZnF_C2H2"/>
    <property type="match status" value="3"/>
</dbReference>
<protein>
    <recommendedName>
        <fullName evidence="12">C2H2-type domain-containing protein</fullName>
    </recommendedName>
</protein>
<evidence type="ECO:0000313" key="13">
    <source>
        <dbReference type="EMBL" id="KAL0573993.1"/>
    </source>
</evidence>
<keyword evidence="6" id="KW-0862">Zinc</keyword>
<comment type="caution">
    <text evidence="13">The sequence shown here is derived from an EMBL/GenBank/DDBJ whole genome shotgun (WGS) entry which is preliminary data.</text>
</comment>
<dbReference type="InterPro" id="IPR043359">
    <property type="entry name" value="GLI-like"/>
</dbReference>
<keyword evidence="3" id="KW-0479">Metal-binding</keyword>
<dbReference type="SUPFAM" id="SSF57667">
    <property type="entry name" value="beta-beta-alpha zinc fingers"/>
    <property type="match status" value="2"/>
</dbReference>
<evidence type="ECO:0000259" key="12">
    <source>
        <dbReference type="PROSITE" id="PS50157"/>
    </source>
</evidence>
<organism evidence="13 14">
    <name type="scientific">Marasmius crinis-equi</name>
    <dbReference type="NCBI Taxonomy" id="585013"/>
    <lineage>
        <taxon>Eukaryota</taxon>
        <taxon>Fungi</taxon>
        <taxon>Dikarya</taxon>
        <taxon>Basidiomycota</taxon>
        <taxon>Agaricomycotina</taxon>
        <taxon>Agaricomycetes</taxon>
        <taxon>Agaricomycetidae</taxon>
        <taxon>Agaricales</taxon>
        <taxon>Marasmiineae</taxon>
        <taxon>Marasmiaceae</taxon>
        <taxon>Marasmius</taxon>
    </lineage>
</organism>
<dbReference type="Pfam" id="PF00096">
    <property type="entry name" value="zf-C2H2"/>
    <property type="match status" value="1"/>
</dbReference>